<protein>
    <recommendedName>
        <fullName evidence="3">Phthiocerol/phthiodiolone dimycocerosyl transferase C-terminal domain-containing protein</fullName>
    </recommendedName>
</protein>
<evidence type="ECO:0000256" key="1">
    <source>
        <dbReference type="ARBA" id="ARBA00022679"/>
    </source>
</evidence>
<proteinExistence type="predicted"/>
<dbReference type="Gene3D" id="3.30.559.30">
    <property type="entry name" value="Nonribosomal peptide synthetase, condensation domain"/>
    <property type="match status" value="1"/>
</dbReference>
<evidence type="ECO:0000256" key="2">
    <source>
        <dbReference type="ARBA" id="ARBA00023315"/>
    </source>
</evidence>
<comment type="caution">
    <text evidence="4">The sequence shown here is derived from an EMBL/GenBank/DDBJ whole genome shotgun (WGS) entry which is preliminary data.</text>
</comment>
<dbReference type="PANTHER" id="PTHR34375">
    <property type="entry name" value="GATA ZINC FINGER PROTEIN-RELATED"/>
    <property type="match status" value="1"/>
</dbReference>
<dbReference type="EMBL" id="JBJQOH010000001">
    <property type="protein sequence ID" value="KAL3699756.1"/>
    <property type="molecule type" value="Genomic_DNA"/>
</dbReference>
<accession>A0ABD3I8A2</accession>
<dbReference type="AlphaFoldDB" id="A0ABD3I8A2"/>
<organism evidence="4 5">
    <name type="scientific">Riccia sorocarpa</name>
    <dbReference type="NCBI Taxonomy" id="122646"/>
    <lineage>
        <taxon>Eukaryota</taxon>
        <taxon>Viridiplantae</taxon>
        <taxon>Streptophyta</taxon>
        <taxon>Embryophyta</taxon>
        <taxon>Marchantiophyta</taxon>
        <taxon>Marchantiopsida</taxon>
        <taxon>Marchantiidae</taxon>
        <taxon>Marchantiales</taxon>
        <taxon>Ricciaceae</taxon>
        <taxon>Riccia</taxon>
    </lineage>
</organism>
<sequence length="602" mass="67190">MSPRFPEVLSRVILCDWISPTDLAVTDHLRLGSALRRFSRLSETRDVLSFHWLSYCLFTRNTDRAIHRGRSMTVPTVALTPDELMVASESYPAATKTEVNGDGIDNAAAVEERDEMVQEKLLDEEDETVHSRTLGDTEHNWCRAVESGTGITVLAVFFSRRLEISALQAAVEVLQLKHPRLRSQLIWVDGKPAFRVSPGPFVKIEVLDAAIQGVERNAVEEMLEGEEEQSLGEMQDAEEHEWMVHVENELNTNIWSEQHSHCLVPQQLLVVRLRILPNNYSLLTMRVHTAVCDRISGATLLVDLLKALRGTSSIGDDNNVGLEDDAEMSSNNLVAIEDAIPPGQANKPFWAHGIDLIGYSLGSRRHALLPFANPDEPRRSKFIHSVLSVEQTQSLLDACIRADTSVYGAICAAGLKAAAILKQMATKSEHYALITLIDCREYLEPKLSQSTVGFYHSALMNTHHVNEITDFWELARRCSSSLDNAMKNRKHFTDMGDLNFLMFQAISHPALTPSSSMRTSQLVLFRDPALVQVEDLAQEMGVEHYVGCSSIHGVGPALAIFDSIRKGALHFTGVYPSPLYSRRQMRSYVNAMLNLLVHSSQN</sequence>
<keyword evidence="2" id="KW-0012">Acyltransferase</keyword>
<evidence type="ECO:0000259" key="3">
    <source>
        <dbReference type="Pfam" id="PF16911"/>
    </source>
</evidence>
<dbReference type="Pfam" id="PF16911">
    <property type="entry name" value="PapA_C"/>
    <property type="match status" value="1"/>
</dbReference>
<keyword evidence="1" id="KW-0808">Transferase</keyword>
<dbReference type="PANTHER" id="PTHR34375:SF2">
    <property type="entry name" value="GATA ZINC FINGER PROTEIN"/>
    <property type="match status" value="1"/>
</dbReference>
<feature type="domain" description="Phthiocerol/phthiodiolone dimycocerosyl transferase C-terminal" evidence="3">
    <location>
        <begin position="381"/>
        <end position="544"/>
    </location>
</feature>
<dbReference type="InterPro" id="IPR023213">
    <property type="entry name" value="CAT-like_dom_sf"/>
</dbReference>
<evidence type="ECO:0000313" key="4">
    <source>
        <dbReference type="EMBL" id="KAL3699756.1"/>
    </source>
</evidence>
<name>A0ABD3I8A2_9MARC</name>
<dbReference type="SUPFAM" id="SSF52777">
    <property type="entry name" value="CoA-dependent acyltransferases"/>
    <property type="match status" value="2"/>
</dbReference>
<dbReference type="Proteomes" id="UP001633002">
    <property type="component" value="Unassembled WGS sequence"/>
</dbReference>
<reference evidence="4 5" key="1">
    <citation type="submission" date="2024-09" db="EMBL/GenBank/DDBJ databases">
        <title>Chromosome-scale assembly of Riccia sorocarpa.</title>
        <authorList>
            <person name="Paukszto L."/>
        </authorList>
    </citation>
    <scope>NUCLEOTIDE SEQUENCE [LARGE SCALE GENOMIC DNA]</scope>
    <source>
        <strain evidence="4">LP-2024</strain>
        <tissue evidence="4">Aerial parts of the thallus</tissue>
    </source>
</reference>
<dbReference type="InterPro" id="IPR031641">
    <property type="entry name" value="PapA_C"/>
</dbReference>
<evidence type="ECO:0000313" key="5">
    <source>
        <dbReference type="Proteomes" id="UP001633002"/>
    </source>
</evidence>
<gene>
    <name evidence="4" type="ORF">R1sor_017778</name>
</gene>
<keyword evidence="5" id="KW-1185">Reference proteome</keyword>
<dbReference type="GO" id="GO:0016746">
    <property type="term" value="F:acyltransferase activity"/>
    <property type="evidence" value="ECO:0007669"/>
    <property type="project" value="UniProtKB-KW"/>
</dbReference>
<dbReference type="Gene3D" id="3.30.559.10">
    <property type="entry name" value="Chloramphenicol acetyltransferase-like domain"/>
    <property type="match status" value="1"/>
</dbReference>